<reference evidence="1" key="2">
    <citation type="submission" date="2018-05" db="EMBL/GenBank/DDBJ databases">
        <title>OmerRS3 (Oryza meridionalis Reference Sequence Version 3).</title>
        <authorList>
            <person name="Zhang J."/>
            <person name="Kudrna D."/>
            <person name="Lee S."/>
            <person name="Talag J."/>
            <person name="Welchert J."/>
            <person name="Wing R.A."/>
        </authorList>
    </citation>
    <scope>NUCLEOTIDE SEQUENCE [LARGE SCALE GENOMIC DNA]</scope>
    <source>
        <strain evidence="1">cv. OR44</strain>
    </source>
</reference>
<dbReference type="Proteomes" id="UP000008021">
    <property type="component" value="Chromosome 1"/>
</dbReference>
<evidence type="ECO:0000313" key="2">
    <source>
        <dbReference type="Proteomes" id="UP000008021"/>
    </source>
</evidence>
<reference evidence="1" key="1">
    <citation type="submission" date="2015-04" db="UniProtKB">
        <authorList>
            <consortium name="EnsemblPlants"/>
        </authorList>
    </citation>
    <scope>IDENTIFICATION</scope>
</reference>
<dbReference type="Gramene" id="OMERI01G18330.1">
    <property type="protein sequence ID" value="OMERI01G18330.1"/>
    <property type="gene ID" value="OMERI01G18330"/>
</dbReference>
<keyword evidence="2" id="KW-1185">Reference proteome</keyword>
<protein>
    <submittedName>
        <fullName evidence="1">Uncharacterized protein</fullName>
    </submittedName>
</protein>
<dbReference type="AlphaFoldDB" id="A0A0E0C3M4"/>
<proteinExistence type="predicted"/>
<organism evidence="1">
    <name type="scientific">Oryza meridionalis</name>
    <dbReference type="NCBI Taxonomy" id="40149"/>
    <lineage>
        <taxon>Eukaryota</taxon>
        <taxon>Viridiplantae</taxon>
        <taxon>Streptophyta</taxon>
        <taxon>Embryophyta</taxon>
        <taxon>Tracheophyta</taxon>
        <taxon>Spermatophyta</taxon>
        <taxon>Magnoliopsida</taxon>
        <taxon>Liliopsida</taxon>
        <taxon>Poales</taxon>
        <taxon>Poaceae</taxon>
        <taxon>BOP clade</taxon>
        <taxon>Oryzoideae</taxon>
        <taxon>Oryzeae</taxon>
        <taxon>Oryzinae</taxon>
        <taxon>Oryza</taxon>
    </lineage>
</organism>
<dbReference type="HOGENOM" id="CLU_2546403_0_0_1"/>
<evidence type="ECO:0000313" key="1">
    <source>
        <dbReference type="EnsemblPlants" id="OMERI01G18330.1"/>
    </source>
</evidence>
<name>A0A0E0C3M4_9ORYZ</name>
<sequence>MLLSSLPQCWSNRGCAATLQRTKDSNAPVAESTDALLLSSLCSTCVHGKKKQINGREVKEREEKMEEKMNLACGSHIQVSGKM</sequence>
<accession>A0A0E0C3M4</accession>
<dbReference type="EnsemblPlants" id="OMERI01G18330.1">
    <property type="protein sequence ID" value="OMERI01G18330.1"/>
    <property type="gene ID" value="OMERI01G18330"/>
</dbReference>